<protein>
    <recommendedName>
        <fullName evidence="4">Serine/threonine-protein phosphatase</fullName>
        <ecNumber evidence="4">3.1.3.16</ecNumber>
    </recommendedName>
</protein>
<keyword evidence="3" id="KW-0464">Manganese</keyword>
<evidence type="ECO:0000256" key="2">
    <source>
        <dbReference type="ARBA" id="ARBA00022723"/>
    </source>
</evidence>
<accession>A0ABP1C1G3</accession>
<dbReference type="InterPro" id="IPR006186">
    <property type="entry name" value="Ser/Thr-sp_prot-phosphatase"/>
</dbReference>
<dbReference type="SUPFAM" id="SSF56300">
    <property type="entry name" value="Metallo-dependent phosphatases"/>
    <property type="match status" value="1"/>
</dbReference>
<dbReference type="InterPro" id="IPR004843">
    <property type="entry name" value="Calcineurin-like_PHP"/>
</dbReference>
<feature type="compositionally biased region" description="Acidic residues" evidence="5">
    <location>
        <begin position="42"/>
        <end position="54"/>
    </location>
</feature>
<reference evidence="7" key="1">
    <citation type="submission" date="2024-03" db="EMBL/GenBank/DDBJ databases">
        <authorList>
            <consortium name="ELIXIR-Norway"/>
            <consortium name="Elixir Norway"/>
        </authorList>
    </citation>
    <scope>NUCLEOTIDE SEQUENCE</scope>
</reference>
<evidence type="ECO:0000256" key="4">
    <source>
        <dbReference type="RuleBase" id="RU004273"/>
    </source>
</evidence>
<keyword evidence="2" id="KW-0479">Metal-binding</keyword>
<evidence type="ECO:0000313" key="7">
    <source>
        <dbReference type="EMBL" id="CAK9882644.1"/>
    </source>
</evidence>
<evidence type="ECO:0000256" key="5">
    <source>
        <dbReference type="SAM" id="MobiDB-lite"/>
    </source>
</evidence>
<dbReference type="EMBL" id="OZ023710">
    <property type="protein sequence ID" value="CAK9882644.1"/>
    <property type="molecule type" value="Genomic_DNA"/>
</dbReference>
<gene>
    <name evidence="7" type="ORF">CSSPJE1EN2_LOCUS23895</name>
</gene>
<dbReference type="Proteomes" id="UP001497522">
    <property type="component" value="Chromosome 9"/>
</dbReference>
<dbReference type="InterPro" id="IPR029052">
    <property type="entry name" value="Metallo-depent_PP-like"/>
</dbReference>
<organism evidence="7 8">
    <name type="scientific">Sphagnum jensenii</name>
    <dbReference type="NCBI Taxonomy" id="128206"/>
    <lineage>
        <taxon>Eukaryota</taxon>
        <taxon>Viridiplantae</taxon>
        <taxon>Streptophyta</taxon>
        <taxon>Embryophyta</taxon>
        <taxon>Bryophyta</taxon>
        <taxon>Sphagnophytina</taxon>
        <taxon>Sphagnopsida</taxon>
        <taxon>Sphagnales</taxon>
        <taxon>Sphagnaceae</taxon>
        <taxon>Sphagnum</taxon>
    </lineage>
</organism>
<feature type="compositionally biased region" description="Gly residues" evidence="5">
    <location>
        <begin position="55"/>
        <end position="70"/>
    </location>
</feature>
<proteinExistence type="inferred from homology"/>
<comment type="similarity">
    <text evidence="4">Belongs to the PPP phosphatase family.</text>
</comment>
<dbReference type="EC" id="3.1.3.16" evidence="4"/>
<dbReference type="PROSITE" id="PS00125">
    <property type="entry name" value="SER_THR_PHOSPHATASE"/>
    <property type="match status" value="1"/>
</dbReference>
<dbReference type="PANTHER" id="PTHR45668">
    <property type="entry name" value="SERINE/THREONINE-PROTEIN PHOSPHATASE 5-RELATED"/>
    <property type="match status" value="1"/>
</dbReference>
<evidence type="ECO:0000256" key="3">
    <source>
        <dbReference type="ARBA" id="ARBA00023211"/>
    </source>
</evidence>
<keyword evidence="8" id="KW-1185">Reference proteome</keyword>
<dbReference type="PANTHER" id="PTHR45668:SF9">
    <property type="entry name" value="SERINE_THREONINE-PROTEIN PHOSPHATASE 7"/>
    <property type="match status" value="1"/>
</dbReference>
<comment type="catalytic activity">
    <reaction evidence="4">
        <text>O-phospho-L-threonyl-[protein] + H2O = L-threonyl-[protein] + phosphate</text>
        <dbReference type="Rhea" id="RHEA:47004"/>
        <dbReference type="Rhea" id="RHEA-COMP:11060"/>
        <dbReference type="Rhea" id="RHEA-COMP:11605"/>
        <dbReference type="ChEBI" id="CHEBI:15377"/>
        <dbReference type="ChEBI" id="CHEBI:30013"/>
        <dbReference type="ChEBI" id="CHEBI:43474"/>
        <dbReference type="ChEBI" id="CHEBI:61977"/>
        <dbReference type="EC" id="3.1.3.16"/>
    </reaction>
</comment>
<evidence type="ECO:0000313" key="8">
    <source>
        <dbReference type="Proteomes" id="UP001497522"/>
    </source>
</evidence>
<feature type="region of interest" description="Disordered" evidence="5">
    <location>
        <begin position="1"/>
        <end position="70"/>
    </location>
</feature>
<feature type="domain" description="Serine/threonine specific protein phosphatases" evidence="6">
    <location>
        <begin position="209"/>
        <end position="214"/>
    </location>
</feature>
<evidence type="ECO:0000256" key="1">
    <source>
        <dbReference type="ARBA" id="ARBA00001936"/>
    </source>
</evidence>
<dbReference type="InterPro" id="IPR051134">
    <property type="entry name" value="PPP_phosphatase"/>
</dbReference>
<keyword evidence="4" id="KW-0378">Hydrolase</keyword>
<evidence type="ECO:0000259" key="6">
    <source>
        <dbReference type="PROSITE" id="PS00125"/>
    </source>
</evidence>
<dbReference type="SMART" id="SM00156">
    <property type="entry name" value="PP2Ac"/>
    <property type="match status" value="1"/>
</dbReference>
<dbReference type="Pfam" id="PF00149">
    <property type="entry name" value="Metallophos"/>
    <property type="match status" value="1"/>
</dbReference>
<feature type="compositionally biased region" description="Low complexity" evidence="5">
    <location>
        <begin position="22"/>
        <end position="41"/>
    </location>
</feature>
<dbReference type="Gene3D" id="3.60.21.10">
    <property type="match status" value="1"/>
</dbReference>
<sequence length="477" mass="51724">MGGGHRGDGVSDLPKVARRSTRASAARPQRDAAAAAAAVAAEEVEVVEEAEGETEAGGGGGGGEGGGVGAGEMDMVVRWPEGGVVTVDWVMGLGNVLDYASRNLQPSQLPDVIPVSVADSLILAASKLMHREPNCVEVTVEASSRVVLVGDVHGQLHDVLNLVQLAGPPSSNCIFVFNGDYVDRGAWGFETYIYLLAWKVLLPHRVFLLRGNHETKFCTSTYGFEQEVIAKYKEYGKHMYRKLLGCFEGHPLAARVANCVFMAHGGLFRQIEVESSQKKGKFGKGYRSKKTLKLGTLEDLAKARRGVLDPSGTGSNVIPGDVLWSDPSLNNGLSPNQLRGIGLLFGPDCTQEFLEKHKLKLIVRSHEGPDARDKRSGMEDMDKGYTIDHVVKAGKLITLFSAPDYPQFQATEERYNNKGAYIVLEAPDFSKPQFFEFDAIKPRPKVSPYYDFVNVIDSDEELELGSGSDDASACSNN</sequence>
<comment type="cofactor">
    <cofactor evidence="1">
        <name>Mn(2+)</name>
        <dbReference type="ChEBI" id="CHEBI:29035"/>
    </cofactor>
</comment>
<name>A0ABP1C1G3_9BRYO</name>
<dbReference type="PRINTS" id="PR00114">
    <property type="entry name" value="STPHPHTASE"/>
</dbReference>